<keyword evidence="3 5" id="KW-0238">DNA-binding</keyword>
<dbReference type="PANTHER" id="PTHR30629">
    <property type="entry name" value="PROPHAGE INTEGRASE"/>
    <property type="match status" value="1"/>
</dbReference>
<dbReference type="Gene3D" id="3.30.160.390">
    <property type="entry name" value="Integrase, DNA-binding domain"/>
    <property type="match status" value="1"/>
</dbReference>
<dbReference type="InterPro" id="IPR044068">
    <property type="entry name" value="CB"/>
</dbReference>
<dbReference type="Gene3D" id="1.10.150.130">
    <property type="match status" value="1"/>
</dbReference>
<protein>
    <submittedName>
        <fullName evidence="7">DUF4102 domain-containing protein</fullName>
    </submittedName>
</protein>
<feature type="domain" description="Core-binding (CB)" evidence="6">
    <location>
        <begin position="98"/>
        <end position="177"/>
    </location>
</feature>
<evidence type="ECO:0000256" key="5">
    <source>
        <dbReference type="PROSITE-ProRule" id="PRU01248"/>
    </source>
</evidence>
<evidence type="ECO:0000256" key="1">
    <source>
        <dbReference type="ARBA" id="ARBA00008857"/>
    </source>
</evidence>
<sequence length="496" mass="56163">MAVLTMTPDEVAKLACLPGKRMTIYYDAAMNNELLFRVMKTGTRTWLAETDNAVGKRVQRSVGAYPQMDLATARRECVRVCADIAAEGAEGVSDLSKKTLLQILEDWRDTTHPKDSTLRTYERVLRTHAAEWLHRPLRLLTREWLTEACRRIAEDRGAARQSDHLFQTIRALSNHAKLPANAAAGMRKRVKQSSVEGARPLFAGALRSLFDAIDMLDPYPRAYYHTVLFTGFRAEGARAMEWHLLKLKNGSASTYCIPAKATGFKDGGGWEYPLHPYLAEELRKLREYHAKRGLGSQYMYPSLSSKDTPDTATTKKEPREYVHHYNGSLARLRELTGMPLLRNNDLRDTVASYAMALFGKNMITEKLLDHRIDGTNVDGQNVGILYVAALPRSFDASAQVRKVWADKSEAWRPFIEGYGDALLMLAGRLKERDMTPYQLDFWKTKVKPVFRVDQDFRLEDGFSTKAWLDFVSQAPQFALNPDTAHDVAERLNAITP</sequence>
<comment type="caution">
    <text evidence="7">The sequence shown here is derived from an EMBL/GenBank/DDBJ whole genome shotgun (WGS) entry which is preliminary data.</text>
</comment>
<name>A0A972NTI6_9BURK</name>
<gene>
    <name evidence="7" type="ORF">GNZ13_27065</name>
</gene>
<keyword evidence="4" id="KW-0233">DNA recombination</keyword>
<organism evidence="7 8">
    <name type="scientific">Paraburkholderia elongata</name>
    <dbReference type="NCBI Taxonomy" id="2675747"/>
    <lineage>
        <taxon>Bacteria</taxon>
        <taxon>Pseudomonadati</taxon>
        <taxon>Pseudomonadota</taxon>
        <taxon>Betaproteobacteria</taxon>
        <taxon>Burkholderiales</taxon>
        <taxon>Burkholderiaceae</taxon>
        <taxon>Paraburkholderia</taxon>
    </lineage>
</organism>
<dbReference type="Gene3D" id="1.10.443.10">
    <property type="entry name" value="Intergrase catalytic core"/>
    <property type="match status" value="1"/>
</dbReference>
<comment type="similarity">
    <text evidence="1">Belongs to the 'phage' integrase family.</text>
</comment>
<dbReference type="PANTHER" id="PTHR30629:SF2">
    <property type="entry name" value="PROPHAGE INTEGRASE INTS-RELATED"/>
    <property type="match status" value="1"/>
</dbReference>
<dbReference type="GO" id="GO:0015074">
    <property type="term" value="P:DNA integration"/>
    <property type="evidence" value="ECO:0007669"/>
    <property type="project" value="UniProtKB-KW"/>
</dbReference>
<dbReference type="Proteomes" id="UP000655523">
    <property type="component" value="Unassembled WGS sequence"/>
</dbReference>
<evidence type="ECO:0000259" key="6">
    <source>
        <dbReference type="PROSITE" id="PS51900"/>
    </source>
</evidence>
<dbReference type="InterPro" id="IPR010998">
    <property type="entry name" value="Integrase_recombinase_N"/>
</dbReference>
<dbReference type="InterPro" id="IPR038488">
    <property type="entry name" value="Integrase_DNA-bd_sf"/>
</dbReference>
<dbReference type="InterPro" id="IPR011010">
    <property type="entry name" value="DNA_brk_join_enz"/>
</dbReference>
<evidence type="ECO:0000313" key="8">
    <source>
        <dbReference type="Proteomes" id="UP000655523"/>
    </source>
</evidence>
<dbReference type="AlphaFoldDB" id="A0A972NTI6"/>
<evidence type="ECO:0000256" key="4">
    <source>
        <dbReference type="ARBA" id="ARBA00023172"/>
    </source>
</evidence>
<dbReference type="GO" id="GO:0006310">
    <property type="term" value="P:DNA recombination"/>
    <property type="evidence" value="ECO:0007669"/>
    <property type="project" value="UniProtKB-KW"/>
</dbReference>
<dbReference type="Pfam" id="PF13356">
    <property type="entry name" value="Arm-DNA-bind_3"/>
    <property type="match status" value="1"/>
</dbReference>
<dbReference type="EMBL" id="WOEZ01000149">
    <property type="protein sequence ID" value="NPT58129.1"/>
    <property type="molecule type" value="Genomic_DNA"/>
</dbReference>
<dbReference type="RefSeq" id="WP_172170327.1">
    <property type="nucleotide sequence ID" value="NZ_WOEZ01000149.1"/>
</dbReference>
<evidence type="ECO:0000256" key="3">
    <source>
        <dbReference type="ARBA" id="ARBA00023125"/>
    </source>
</evidence>
<dbReference type="GO" id="GO:0003677">
    <property type="term" value="F:DNA binding"/>
    <property type="evidence" value="ECO:0007669"/>
    <property type="project" value="UniProtKB-UniRule"/>
</dbReference>
<accession>A0A972NTI6</accession>
<keyword evidence="2" id="KW-0229">DNA integration</keyword>
<dbReference type="InterPro" id="IPR013762">
    <property type="entry name" value="Integrase-like_cat_sf"/>
</dbReference>
<dbReference type="InterPro" id="IPR025166">
    <property type="entry name" value="Integrase_DNA_bind_dom"/>
</dbReference>
<proteinExistence type="inferred from homology"/>
<evidence type="ECO:0000313" key="7">
    <source>
        <dbReference type="EMBL" id="NPT58129.1"/>
    </source>
</evidence>
<evidence type="ECO:0000256" key="2">
    <source>
        <dbReference type="ARBA" id="ARBA00022908"/>
    </source>
</evidence>
<dbReference type="SUPFAM" id="SSF56349">
    <property type="entry name" value="DNA breaking-rejoining enzymes"/>
    <property type="match status" value="1"/>
</dbReference>
<dbReference type="PROSITE" id="PS51900">
    <property type="entry name" value="CB"/>
    <property type="match status" value="1"/>
</dbReference>
<reference evidence="7 8" key="1">
    <citation type="submission" date="2019-11" db="EMBL/GenBank/DDBJ databases">
        <title>Metabolism of dissolved organic matter in forest soils.</title>
        <authorList>
            <person name="Cyle K.T."/>
            <person name="Wilhelm R.C."/>
            <person name="Martinez C.E."/>
        </authorList>
    </citation>
    <scope>NUCLEOTIDE SEQUENCE [LARGE SCALE GENOMIC DNA]</scope>
    <source>
        <strain evidence="7 8">5N</strain>
    </source>
</reference>
<dbReference type="InterPro" id="IPR050808">
    <property type="entry name" value="Phage_Integrase"/>
</dbReference>
<keyword evidence="8" id="KW-1185">Reference proteome</keyword>